<dbReference type="PANTHER" id="PTHR43667">
    <property type="entry name" value="CYCLOPROPANE-FATTY-ACYL-PHOSPHOLIPID SYNTHASE"/>
    <property type="match status" value="1"/>
</dbReference>
<organism evidence="2 3">
    <name type="scientific">Bailinhaonella thermotolerans</name>
    <dbReference type="NCBI Taxonomy" id="1070861"/>
    <lineage>
        <taxon>Bacteria</taxon>
        <taxon>Bacillati</taxon>
        <taxon>Actinomycetota</taxon>
        <taxon>Actinomycetes</taxon>
        <taxon>Streptosporangiales</taxon>
        <taxon>Streptosporangiaceae</taxon>
        <taxon>Bailinhaonella</taxon>
    </lineage>
</organism>
<dbReference type="InterPro" id="IPR041698">
    <property type="entry name" value="Methyltransf_25"/>
</dbReference>
<protein>
    <submittedName>
        <fullName evidence="2">Class I SAM-dependent methyltransferase</fullName>
    </submittedName>
</protein>
<feature type="domain" description="Methyltransferase" evidence="1">
    <location>
        <begin position="40"/>
        <end position="135"/>
    </location>
</feature>
<dbReference type="GO" id="GO:0032259">
    <property type="term" value="P:methylation"/>
    <property type="evidence" value="ECO:0007669"/>
    <property type="project" value="UniProtKB-KW"/>
</dbReference>
<dbReference type="InterPro" id="IPR029063">
    <property type="entry name" value="SAM-dependent_MTases_sf"/>
</dbReference>
<evidence type="ECO:0000313" key="3">
    <source>
        <dbReference type="Proteomes" id="UP000265768"/>
    </source>
</evidence>
<dbReference type="EMBL" id="QZEY01000014">
    <property type="protein sequence ID" value="RJL24779.1"/>
    <property type="molecule type" value="Genomic_DNA"/>
</dbReference>
<keyword evidence="2" id="KW-0808">Transferase</keyword>
<accession>A0A3A4A9R6</accession>
<reference evidence="2 3" key="1">
    <citation type="submission" date="2018-09" db="EMBL/GenBank/DDBJ databases">
        <title>YIM 75507 draft genome.</title>
        <authorList>
            <person name="Tang S."/>
            <person name="Feng Y."/>
        </authorList>
    </citation>
    <scope>NUCLEOTIDE SEQUENCE [LARGE SCALE GENOMIC DNA]</scope>
    <source>
        <strain evidence="2 3">YIM 75507</strain>
    </source>
</reference>
<proteinExistence type="predicted"/>
<dbReference type="Gene3D" id="3.40.50.150">
    <property type="entry name" value="Vaccinia Virus protein VP39"/>
    <property type="match status" value="1"/>
</dbReference>
<gene>
    <name evidence="2" type="ORF">D5H75_28765</name>
</gene>
<dbReference type="OrthoDB" id="474235at2"/>
<dbReference type="PANTHER" id="PTHR43667:SF2">
    <property type="entry name" value="FATTY ACID C-METHYL TRANSFERASE"/>
    <property type="match status" value="1"/>
</dbReference>
<name>A0A3A4A9R6_9ACTN</name>
<dbReference type="Pfam" id="PF13649">
    <property type="entry name" value="Methyltransf_25"/>
    <property type="match status" value="1"/>
</dbReference>
<dbReference type="CDD" id="cd02440">
    <property type="entry name" value="AdoMet_MTases"/>
    <property type="match status" value="1"/>
</dbReference>
<evidence type="ECO:0000259" key="1">
    <source>
        <dbReference type="Pfam" id="PF13649"/>
    </source>
</evidence>
<dbReference type="SUPFAM" id="SSF53335">
    <property type="entry name" value="S-adenosyl-L-methionine-dependent methyltransferases"/>
    <property type="match status" value="1"/>
</dbReference>
<dbReference type="GO" id="GO:0008168">
    <property type="term" value="F:methyltransferase activity"/>
    <property type="evidence" value="ECO:0007669"/>
    <property type="project" value="UniProtKB-KW"/>
</dbReference>
<keyword evidence="2" id="KW-0489">Methyltransferase</keyword>
<evidence type="ECO:0000313" key="2">
    <source>
        <dbReference type="EMBL" id="RJL24779.1"/>
    </source>
</evidence>
<dbReference type="RefSeq" id="WP_119929695.1">
    <property type="nucleotide sequence ID" value="NZ_QZEY01000014.1"/>
</dbReference>
<comment type="caution">
    <text evidence="2">The sequence shown here is derived from an EMBL/GenBank/DDBJ whole genome shotgun (WGS) entry which is preliminary data.</text>
</comment>
<sequence length="246" mass="26379">MDRTLISSIAHGDHPIAAPVSEDNLDRLLLRCELPEHARVLDLGCGQGAWSLQALDLYPAARADCVDVSEPALETLEAAAAELGFADRVLTHRVPAADFPVGSPYDLVMSVGATHAFGGLAATLAGMRPHVARDGVAIIGDGFWERPPTPEALAALGAEPGDFPDLAGVVAIAEEAGWAPVYGHVSDRAEWDDYEWSWTGTLTRWALDNPGPEADEALAAARRHRAEWLRGYRDVLGFVCLVLRKS</sequence>
<dbReference type="AlphaFoldDB" id="A0A3A4A9R6"/>
<dbReference type="InterPro" id="IPR050723">
    <property type="entry name" value="CFA/CMAS"/>
</dbReference>
<dbReference type="Proteomes" id="UP000265768">
    <property type="component" value="Unassembled WGS sequence"/>
</dbReference>
<keyword evidence="3" id="KW-1185">Reference proteome</keyword>